<reference evidence="5 6" key="1">
    <citation type="journal article" date="2021" name="Commun. Biol.">
        <title>The genome of Shorea leprosula (Dipterocarpaceae) highlights the ecological relevance of drought in aseasonal tropical rainforests.</title>
        <authorList>
            <person name="Ng K.K.S."/>
            <person name="Kobayashi M.J."/>
            <person name="Fawcett J.A."/>
            <person name="Hatakeyama M."/>
            <person name="Paape T."/>
            <person name="Ng C.H."/>
            <person name="Ang C.C."/>
            <person name="Tnah L.H."/>
            <person name="Lee C.T."/>
            <person name="Nishiyama T."/>
            <person name="Sese J."/>
            <person name="O'Brien M.J."/>
            <person name="Copetti D."/>
            <person name="Mohd Noor M.I."/>
            <person name="Ong R.C."/>
            <person name="Putra M."/>
            <person name="Sireger I.Z."/>
            <person name="Indrioko S."/>
            <person name="Kosugi Y."/>
            <person name="Izuno A."/>
            <person name="Isagi Y."/>
            <person name="Lee S.L."/>
            <person name="Shimizu K.K."/>
        </authorList>
    </citation>
    <scope>NUCLEOTIDE SEQUENCE [LARGE SCALE GENOMIC DNA]</scope>
    <source>
        <strain evidence="5">214</strain>
    </source>
</reference>
<sequence length="112" mass="12501">MKRALKCEEQRMYFILCFPLFLPTPIMSSGFLPTLNLSLVPEFIHFRSLALQMQNQSDKALALLAFKNISVSADPKGFLADWTPRNPSLCPWHGVICSPPGKVHALTSPMLA</sequence>
<evidence type="ECO:0000313" key="6">
    <source>
        <dbReference type="Proteomes" id="UP001054252"/>
    </source>
</evidence>
<comment type="caution">
    <text evidence="5">The sequence shown here is derived from an EMBL/GenBank/DDBJ whole genome shotgun (WGS) entry which is preliminary data.</text>
</comment>
<keyword evidence="2" id="KW-0677">Repeat</keyword>
<dbReference type="InterPro" id="IPR032675">
    <property type="entry name" value="LRR_dom_sf"/>
</dbReference>
<protein>
    <recommendedName>
        <fullName evidence="4">Leucine-rich repeat-containing N-terminal plant-type domain-containing protein</fullName>
    </recommendedName>
</protein>
<gene>
    <name evidence="5" type="ORF">SLEP1_g55027</name>
</gene>
<evidence type="ECO:0000313" key="5">
    <source>
        <dbReference type="EMBL" id="GKV48201.1"/>
    </source>
</evidence>
<keyword evidence="3" id="KW-0472">Membrane</keyword>
<accession>A0AAV5ME68</accession>
<dbReference type="InterPro" id="IPR013210">
    <property type="entry name" value="LRR_N_plant-typ"/>
</dbReference>
<evidence type="ECO:0000259" key="4">
    <source>
        <dbReference type="Pfam" id="PF08263"/>
    </source>
</evidence>
<feature type="transmembrane region" description="Helical" evidence="3">
    <location>
        <begin position="12"/>
        <end position="32"/>
    </location>
</feature>
<proteinExistence type="predicted"/>
<feature type="domain" description="Leucine-rich repeat-containing N-terminal plant-type" evidence="4">
    <location>
        <begin position="60"/>
        <end position="98"/>
    </location>
</feature>
<dbReference type="Gene3D" id="3.80.10.10">
    <property type="entry name" value="Ribonuclease Inhibitor"/>
    <property type="match status" value="1"/>
</dbReference>
<keyword evidence="1" id="KW-0433">Leucine-rich repeat</keyword>
<dbReference type="Pfam" id="PF08263">
    <property type="entry name" value="LRRNT_2"/>
    <property type="match status" value="1"/>
</dbReference>
<evidence type="ECO:0000256" key="1">
    <source>
        <dbReference type="ARBA" id="ARBA00022614"/>
    </source>
</evidence>
<evidence type="ECO:0000256" key="2">
    <source>
        <dbReference type="ARBA" id="ARBA00022737"/>
    </source>
</evidence>
<keyword evidence="3" id="KW-1133">Transmembrane helix</keyword>
<evidence type="ECO:0000256" key="3">
    <source>
        <dbReference type="SAM" id="Phobius"/>
    </source>
</evidence>
<keyword evidence="6" id="KW-1185">Reference proteome</keyword>
<dbReference type="Proteomes" id="UP001054252">
    <property type="component" value="Unassembled WGS sequence"/>
</dbReference>
<dbReference type="AlphaFoldDB" id="A0AAV5ME68"/>
<organism evidence="5 6">
    <name type="scientific">Rubroshorea leprosula</name>
    <dbReference type="NCBI Taxonomy" id="152421"/>
    <lineage>
        <taxon>Eukaryota</taxon>
        <taxon>Viridiplantae</taxon>
        <taxon>Streptophyta</taxon>
        <taxon>Embryophyta</taxon>
        <taxon>Tracheophyta</taxon>
        <taxon>Spermatophyta</taxon>
        <taxon>Magnoliopsida</taxon>
        <taxon>eudicotyledons</taxon>
        <taxon>Gunneridae</taxon>
        <taxon>Pentapetalae</taxon>
        <taxon>rosids</taxon>
        <taxon>malvids</taxon>
        <taxon>Malvales</taxon>
        <taxon>Dipterocarpaceae</taxon>
        <taxon>Rubroshorea</taxon>
    </lineage>
</organism>
<name>A0AAV5ME68_9ROSI</name>
<dbReference type="EMBL" id="BPVZ01000249">
    <property type="protein sequence ID" value="GKV48201.1"/>
    <property type="molecule type" value="Genomic_DNA"/>
</dbReference>
<keyword evidence="3" id="KW-0812">Transmembrane</keyword>